<gene>
    <name evidence="1" type="ORF">F5891DRAFT_1188325</name>
</gene>
<proteinExistence type="predicted"/>
<comment type="caution">
    <text evidence="1">The sequence shown here is derived from an EMBL/GenBank/DDBJ whole genome shotgun (WGS) entry which is preliminary data.</text>
</comment>
<accession>A0AAD4HLC2</accession>
<name>A0AAD4HLC2_9AGAM</name>
<sequence>MKWNFIAIVHTEEEEALHEYIDLDNNEPANGDEVDDADEDPEDELKRLMKEQNSSVYTFSIPHRTSLRLVIIVRMSSSAKQV</sequence>
<reference evidence="1" key="1">
    <citation type="journal article" date="2020" name="New Phytol.">
        <title>Comparative genomics reveals dynamic genome evolution in host specialist ectomycorrhizal fungi.</title>
        <authorList>
            <person name="Lofgren L.A."/>
            <person name="Nguyen N.H."/>
            <person name="Vilgalys R."/>
            <person name="Ruytinx J."/>
            <person name="Liao H.L."/>
            <person name="Branco S."/>
            <person name="Kuo A."/>
            <person name="LaButti K."/>
            <person name="Lipzen A."/>
            <person name="Andreopoulos W."/>
            <person name="Pangilinan J."/>
            <person name="Riley R."/>
            <person name="Hundley H."/>
            <person name="Na H."/>
            <person name="Barry K."/>
            <person name="Grigoriev I.V."/>
            <person name="Stajich J.E."/>
            <person name="Kennedy P.G."/>
        </authorList>
    </citation>
    <scope>NUCLEOTIDE SEQUENCE</scope>
    <source>
        <strain evidence="1">FC203</strain>
    </source>
</reference>
<dbReference type="Proteomes" id="UP001195769">
    <property type="component" value="Unassembled WGS sequence"/>
</dbReference>
<protein>
    <submittedName>
        <fullName evidence="1">Uncharacterized protein</fullName>
    </submittedName>
</protein>
<organism evidence="1 2">
    <name type="scientific">Suillus fuscotomentosus</name>
    <dbReference type="NCBI Taxonomy" id="1912939"/>
    <lineage>
        <taxon>Eukaryota</taxon>
        <taxon>Fungi</taxon>
        <taxon>Dikarya</taxon>
        <taxon>Basidiomycota</taxon>
        <taxon>Agaricomycotina</taxon>
        <taxon>Agaricomycetes</taxon>
        <taxon>Agaricomycetidae</taxon>
        <taxon>Boletales</taxon>
        <taxon>Suillineae</taxon>
        <taxon>Suillaceae</taxon>
        <taxon>Suillus</taxon>
    </lineage>
</organism>
<dbReference type="GeneID" id="64661285"/>
<dbReference type="EMBL" id="JABBWK010000025">
    <property type="protein sequence ID" value="KAG1900838.1"/>
    <property type="molecule type" value="Genomic_DNA"/>
</dbReference>
<keyword evidence="2" id="KW-1185">Reference proteome</keyword>
<dbReference type="AlphaFoldDB" id="A0AAD4HLC2"/>
<evidence type="ECO:0000313" key="1">
    <source>
        <dbReference type="EMBL" id="KAG1900838.1"/>
    </source>
</evidence>
<dbReference type="RefSeq" id="XP_041226414.1">
    <property type="nucleotide sequence ID" value="XM_041366987.1"/>
</dbReference>
<evidence type="ECO:0000313" key="2">
    <source>
        <dbReference type="Proteomes" id="UP001195769"/>
    </source>
</evidence>